<dbReference type="Proteomes" id="UP000065151">
    <property type="component" value="Chromosome"/>
</dbReference>
<comment type="similarity">
    <text evidence="5">Belongs to the UreE family.</text>
</comment>
<dbReference type="GO" id="GO:0051082">
    <property type="term" value="F:unfolded protein binding"/>
    <property type="evidence" value="ECO:0007669"/>
    <property type="project" value="UniProtKB-UniRule"/>
</dbReference>
<dbReference type="SUPFAM" id="SSF69737">
    <property type="entry name" value="Urease metallochaperone UreE, C-terminal domain"/>
    <property type="match status" value="1"/>
</dbReference>
<dbReference type="EMBL" id="CP013747">
    <property type="protein sequence ID" value="ALV41414.1"/>
    <property type="molecule type" value="Genomic_DNA"/>
</dbReference>
<accession>A0A0U3GQE2</accession>
<protein>
    <recommendedName>
        <fullName evidence="5">Urease accessory protein UreE</fullName>
    </recommendedName>
</protein>
<organism evidence="7">
    <name type="scientific">Pseudarthrobacter sulfonivorans</name>
    <dbReference type="NCBI Taxonomy" id="121292"/>
    <lineage>
        <taxon>Bacteria</taxon>
        <taxon>Bacillati</taxon>
        <taxon>Actinomycetota</taxon>
        <taxon>Actinomycetes</taxon>
        <taxon>Micrococcales</taxon>
        <taxon>Micrococcaceae</taxon>
        <taxon>Pseudarthrobacter</taxon>
    </lineage>
</organism>
<dbReference type="InterPro" id="IPR004029">
    <property type="entry name" value="UreE_N"/>
</dbReference>
<name>A0A0U3GQE2_9MICC</name>
<comment type="subcellular location">
    <subcellularLocation>
        <location evidence="1 5">Cytoplasm</location>
    </subcellularLocation>
</comment>
<dbReference type="InterPro" id="IPR012406">
    <property type="entry name" value="UreE"/>
</dbReference>
<dbReference type="GO" id="GO:0019627">
    <property type="term" value="P:urea metabolic process"/>
    <property type="evidence" value="ECO:0007669"/>
    <property type="project" value="InterPro"/>
</dbReference>
<evidence type="ECO:0000313" key="8">
    <source>
        <dbReference type="Proteomes" id="UP000065151"/>
    </source>
</evidence>
<dbReference type="SUPFAM" id="SSF69287">
    <property type="entry name" value="Urease metallochaperone UreE, N-terminal domain"/>
    <property type="match status" value="1"/>
</dbReference>
<evidence type="ECO:0000313" key="7">
    <source>
        <dbReference type="EMBL" id="ALV41414.1"/>
    </source>
</evidence>
<keyword evidence="4 5" id="KW-0143">Chaperone</keyword>
<dbReference type="InterPro" id="IPR036118">
    <property type="entry name" value="UreE_N_sf"/>
</dbReference>
<dbReference type="Gene3D" id="2.60.260.20">
    <property type="entry name" value="Urease metallochaperone UreE, N-terminal domain"/>
    <property type="match status" value="1"/>
</dbReference>
<evidence type="ECO:0000256" key="3">
    <source>
        <dbReference type="ARBA" id="ARBA00022596"/>
    </source>
</evidence>
<keyword evidence="3 5" id="KW-0533">Nickel</keyword>
<proteinExistence type="inferred from homology"/>
<dbReference type="CDD" id="cd00571">
    <property type="entry name" value="UreE"/>
    <property type="match status" value="1"/>
</dbReference>
<dbReference type="HAMAP" id="MF_00822">
    <property type="entry name" value="UreE"/>
    <property type="match status" value="1"/>
</dbReference>
<dbReference type="PIRSF" id="PIRSF036402">
    <property type="entry name" value="Ureas_acces_UreE"/>
    <property type="match status" value="1"/>
</dbReference>
<dbReference type="GO" id="GO:0016151">
    <property type="term" value="F:nickel cation binding"/>
    <property type="evidence" value="ECO:0007669"/>
    <property type="project" value="UniProtKB-UniRule"/>
</dbReference>
<keyword evidence="2 5" id="KW-0963">Cytoplasm</keyword>
<dbReference type="GO" id="GO:0006457">
    <property type="term" value="P:protein folding"/>
    <property type="evidence" value="ECO:0007669"/>
    <property type="project" value="InterPro"/>
</dbReference>
<feature type="domain" description="UreE urease accessory N-terminal" evidence="6">
    <location>
        <begin position="6"/>
        <end position="76"/>
    </location>
</feature>
<dbReference type="STRING" id="121292.AU252_09830"/>
<evidence type="ECO:0000256" key="5">
    <source>
        <dbReference type="HAMAP-Rule" id="MF_00822"/>
    </source>
</evidence>
<dbReference type="Gene3D" id="3.30.70.790">
    <property type="entry name" value="UreE, C-terminal domain"/>
    <property type="match status" value="1"/>
</dbReference>
<reference evidence="7 8" key="1">
    <citation type="submission" date="2015-12" db="EMBL/GenBank/DDBJ databases">
        <authorList>
            <person name="Shamseldin A."/>
            <person name="Moawad H."/>
            <person name="Abd El-Rahim W.M."/>
            <person name="Sadowsky M.J."/>
        </authorList>
    </citation>
    <scope>NUCLEOTIDE SEQUENCE [LARGE SCALE GENOMIC DNA]</scope>
    <source>
        <strain evidence="7 8">Ar51</strain>
    </source>
</reference>
<dbReference type="GO" id="GO:0065003">
    <property type="term" value="P:protein-containing complex assembly"/>
    <property type="evidence" value="ECO:0007669"/>
    <property type="project" value="InterPro"/>
</dbReference>
<comment type="function">
    <text evidence="5">Involved in urease metallocenter assembly. Binds nickel. Probably functions as a nickel donor during metallocenter assembly.</text>
</comment>
<dbReference type="Pfam" id="PF02814">
    <property type="entry name" value="UreE_N"/>
    <property type="match status" value="1"/>
</dbReference>
<evidence type="ECO:0000256" key="1">
    <source>
        <dbReference type="ARBA" id="ARBA00004496"/>
    </source>
</evidence>
<dbReference type="RefSeq" id="WP_058930557.1">
    <property type="nucleotide sequence ID" value="NZ_CP013747.1"/>
</dbReference>
<dbReference type="KEGG" id="psul:AU252_09830"/>
<dbReference type="GO" id="GO:0005737">
    <property type="term" value="C:cytoplasm"/>
    <property type="evidence" value="ECO:0007669"/>
    <property type="project" value="UniProtKB-SubCell"/>
</dbReference>
<sequence length="161" mass="18189">MIIDHVIANRHDLPDDELAGLHEEQVLLPSAELVKKIQRVTTDHGRELGIRLSDAAGPVRDLRDGDILFRDDKTVIVVTALATDVLVIAARSIREMGFVAHNLGNRHMQAQFFDADSEYAAEVMVVQYDHTIEDYLIHVGVPYSRQERVVPVPFRHAEHTH</sequence>
<evidence type="ECO:0000256" key="4">
    <source>
        <dbReference type="ARBA" id="ARBA00023186"/>
    </source>
</evidence>
<dbReference type="InterPro" id="IPR007864">
    <property type="entry name" value="UreE_C_dom"/>
</dbReference>
<dbReference type="SMART" id="SM00988">
    <property type="entry name" value="UreE_N"/>
    <property type="match status" value="1"/>
</dbReference>
<dbReference type="AlphaFoldDB" id="A0A0U3GQE2"/>
<evidence type="ECO:0000256" key="2">
    <source>
        <dbReference type="ARBA" id="ARBA00022490"/>
    </source>
</evidence>
<gene>
    <name evidence="5" type="primary">ureE</name>
    <name evidence="7" type="ORF">AU252_09830</name>
</gene>
<dbReference type="Pfam" id="PF05194">
    <property type="entry name" value="UreE_C"/>
    <property type="match status" value="1"/>
</dbReference>
<dbReference type="NCBIfam" id="NF009757">
    <property type="entry name" value="PRK13261.2-3"/>
    <property type="match status" value="1"/>
</dbReference>
<evidence type="ECO:0000259" key="6">
    <source>
        <dbReference type="SMART" id="SM00988"/>
    </source>
</evidence>